<organism evidence="2 3">
    <name type="scientific">Hyaloscypha bicolor E</name>
    <dbReference type="NCBI Taxonomy" id="1095630"/>
    <lineage>
        <taxon>Eukaryota</taxon>
        <taxon>Fungi</taxon>
        <taxon>Dikarya</taxon>
        <taxon>Ascomycota</taxon>
        <taxon>Pezizomycotina</taxon>
        <taxon>Leotiomycetes</taxon>
        <taxon>Helotiales</taxon>
        <taxon>Hyaloscyphaceae</taxon>
        <taxon>Hyaloscypha</taxon>
        <taxon>Hyaloscypha bicolor</taxon>
    </lineage>
</organism>
<feature type="region of interest" description="Disordered" evidence="1">
    <location>
        <begin position="1"/>
        <end position="21"/>
    </location>
</feature>
<reference evidence="2 3" key="1">
    <citation type="submission" date="2016-04" db="EMBL/GenBank/DDBJ databases">
        <title>A degradative enzymes factory behind the ericoid mycorrhizal symbiosis.</title>
        <authorList>
            <consortium name="DOE Joint Genome Institute"/>
            <person name="Martino E."/>
            <person name="Morin E."/>
            <person name="Grelet G."/>
            <person name="Kuo A."/>
            <person name="Kohler A."/>
            <person name="Daghino S."/>
            <person name="Barry K."/>
            <person name="Choi C."/>
            <person name="Cichocki N."/>
            <person name="Clum A."/>
            <person name="Copeland A."/>
            <person name="Hainaut M."/>
            <person name="Haridas S."/>
            <person name="Labutti K."/>
            <person name="Lindquist E."/>
            <person name="Lipzen A."/>
            <person name="Khouja H.-R."/>
            <person name="Murat C."/>
            <person name="Ohm R."/>
            <person name="Olson A."/>
            <person name="Spatafora J."/>
            <person name="Veneault-Fourrey C."/>
            <person name="Henrissat B."/>
            <person name="Grigoriev I."/>
            <person name="Martin F."/>
            <person name="Perotto S."/>
        </authorList>
    </citation>
    <scope>NUCLEOTIDE SEQUENCE [LARGE SCALE GENOMIC DNA]</scope>
    <source>
        <strain evidence="2 3">E</strain>
    </source>
</reference>
<name>A0A2J6TT24_9HELO</name>
<gene>
    <name evidence="2" type="ORF">K444DRAFT_165375</name>
</gene>
<keyword evidence="3" id="KW-1185">Reference proteome</keyword>
<dbReference type="EMBL" id="KZ613745">
    <property type="protein sequence ID" value="PMD66179.1"/>
    <property type="molecule type" value="Genomic_DNA"/>
</dbReference>
<evidence type="ECO:0000313" key="3">
    <source>
        <dbReference type="Proteomes" id="UP000235371"/>
    </source>
</evidence>
<feature type="region of interest" description="Disordered" evidence="1">
    <location>
        <begin position="183"/>
        <end position="204"/>
    </location>
</feature>
<evidence type="ECO:0000313" key="2">
    <source>
        <dbReference type="EMBL" id="PMD66179.1"/>
    </source>
</evidence>
<dbReference type="Proteomes" id="UP000235371">
    <property type="component" value="Unassembled WGS sequence"/>
</dbReference>
<sequence length="204" mass="21943">MDGGFLPHLRRDDPKPPHISTVSVSVSLSSCKPLSSKKQCPEPMEFNCPLLNTKPVSAAATDPRRRAGAHARSCTPVNPSSAPNPPGSNQPSIREPRDCSRAPCCTSKFPGTVHPHLRSTCTPTPFPFLPSLTVPASPYAHAAETFTPSQPLPRTRFLLLIPHSSTHKSLASHATTKSKQIKSKISQGPLPSAPPHFRHPPIIT</sequence>
<evidence type="ECO:0000256" key="1">
    <source>
        <dbReference type="SAM" id="MobiDB-lite"/>
    </source>
</evidence>
<proteinExistence type="predicted"/>
<dbReference type="GeneID" id="36578774"/>
<accession>A0A2J6TT24</accession>
<dbReference type="RefSeq" id="XP_024743083.1">
    <property type="nucleotide sequence ID" value="XM_024870692.1"/>
</dbReference>
<dbReference type="AlphaFoldDB" id="A0A2J6TT24"/>
<feature type="region of interest" description="Disordered" evidence="1">
    <location>
        <begin position="50"/>
        <end position="97"/>
    </location>
</feature>
<dbReference type="InParanoid" id="A0A2J6TT24"/>
<protein>
    <submittedName>
        <fullName evidence="2">Uncharacterized protein</fullName>
    </submittedName>
</protein>